<keyword evidence="3" id="KW-1185">Reference proteome</keyword>
<feature type="region of interest" description="Disordered" evidence="1">
    <location>
        <begin position="1"/>
        <end position="21"/>
    </location>
</feature>
<evidence type="ECO:0000256" key="1">
    <source>
        <dbReference type="SAM" id="MobiDB-lite"/>
    </source>
</evidence>
<comment type="caution">
    <text evidence="2">The sequence shown here is derived from an EMBL/GenBank/DDBJ whole genome shotgun (WGS) entry which is preliminary data.</text>
</comment>
<reference evidence="2" key="1">
    <citation type="submission" date="2020-12" db="EMBL/GenBank/DDBJ databases">
        <title>Bacterial taxonomy.</title>
        <authorList>
            <person name="Pan X."/>
        </authorList>
    </citation>
    <scope>NUCLEOTIDE SEQUENCE</scope>
    <source>
        <strain evidence="2">KCTC 52957</strain>
    </source>
</reference>
<organism evidence="2 3">
    <name type="scientific">Palleronia pontilimi</name>
    <dbReference type="NCBI Taxonomy" id="1964209"/>
    <lineage>
        <taxon>Bacteria</taxon>
        <taxon>Pseudomonadati</taxon>
        <taxon>Pseudomonadota</taxon>
        <taxon>Alphaproteobacteria</taxon>
        <taxon>Rhodobacterales</taxon>
        <taxon>Roseobacteraceae</taxon>
        <taxon>Palleronia</taxon>
    </lineage>
</organism>
<dbReference type="EMBL" id="JAEKPD010000013">
    <property type="protein sequence ID" value="MBJ3763711.1"/>
    <property type="molecule type" value="Genomic_DNA"/>
</dbReference>
<gene>
    <name evidence="2" type="ORF">ILP92_13215</name>
</gene>
<evidence type="ECO:0000313" key="2">
    <source>
        <dbReference type="EMBL" id="MBJ3763711.1"/>
    </source>
</evidence>
<evidence type="ECO:0000313" key="3">
    <source>
        <dbReference type="Proteomes" id="UP000642488"/>
    </source>
</evidence>
<dbReference type="NCBIfam" id="TIGR03831">
    <property type="entry name" value="YgiT_finger"/>
    <property type="match status" value="1"/>
</dbReference>
<dbReference type="RefSeq" id="WP_198916882.1">
    <property type="nucleotide sequence ID" value="NZ_JAEKPD010000013.1"/>
</dbReference>
<accession>A0A934MER2</accession>
<dbReference type="CDD" id="cd12870">
    <property type="entry name" value="MqsA"/>
    <property type="match status" value="1"/>
</dbReference>
<dbReference type="InterPro" id="IPR022453">
    <property type="entry name" value="Znf_MqsA-type"/>
</dbReference>
<dbReference type="Gene3D" id="3.10.20.860">
    <property type="match status" value="1"/>
</dbReference>
<dbReference type="Proteomes" id="UP000642488">
    <property type="component" value="Unassembled WGS sequence"/>
</dbReference>
<proteinExistence type="predicted"/>
<dbReference type="AlphaFoldDB" id="A0A934MER2"/>
<sequence>MSEPTAAVPGGDAPTGTGTPGTCTACQSGRLVPERVKSAFWDDARLVVVEDIPALVCTACGEQYLDDRTALQLDLLKGSGFPTEKARRTMTVPVFAFADPGP</sequence>
<name>A0A934MER2_9RHOB</name>
<protein>
    <submittedName>
        <fullName evidence="2">Type II toxin-antitoxin system MqsA family antitoxin</fullName>
    </submittedName>
</protein>